<feature type="transmembrane region" description="Helical" evidence="1">
    <location>
        <begin position="56"/>
        <end position="83"/>
    </location>
</feature>
<dbReference type="Gene3D" id="3.40.50.620">
    <property type="entry name" value="HUPs"/>
    <property type="match status" value="1"/>
</dbReference>
<keyword evidence="1" id="KW-0812">Transmembrane</keyword>
<feature type="transmembrane region" description="Helical" evidence="1">
    <location>
        <begin position="95"/>
        <end position="118"/>
    </location>
</feature>
<evidence type="ECO:0000256" key="1">
    <source>
        <dbReference type="SAM" id="Phobius"/>
    </source>
</evidence>
<dbReference type="InterPro" id="IPR051599">
    <property type="entry name" value="Cell_Envelope_Assoc"/>
</dbReference>
<dbReference type="PANTHER" id="PTHR30336">
    <property type="entry name" value="INNER MEMBRANE PROTEIN, PROBABLE PERMEASE"/>
    <property type="match status" value="1"/>
</dbReference>
<dbReference type="CDD" id="cd06259">
    <property type="entry name" value="YdcF-like"/>
    <property type="match status" value="1"/>
</dbReference>
<organism evidence="3 4">
    <name type="scientific">Lactobacillus nasalidis</name>
    <dbReference type="NCBI Taxonomy" id="2797258"/>
    <lineage>
        <taxon>Bacteria</taxon>
        <taxon>Bacillati</taxon>
        <taxon>Bacillota</taxon>
        <taxon>Bacilli</taxon>
        <taxon>Lactobacillales</taxon>
        <taxon>Lactobacillaceae</taxon>
        <taxon>Lactobacillus</taxon>
    </lineage>
</organism>
<feature type="transmembrane region" description="Helical" evidence="1">
    <location>
        <begin position="325"/>
        <end position="344"/>
    </location>
</feature>
<keyword evidence="1" id="KW-0472">Membrane</keyword>
<protein>
    <submittedName>
        <fullName evidence="3">Membrane protein</fullName>
    </submittedName>
</protein>
<dbReference type="Pfam" id="PF02698">
    <property type="entry name" value="DUF218"/>
    <property type="match status" value="1"/>
</dbReference>
<dbReference type="RefSeq" id="WP_201330207.1">
    <property type="nucleotide sequence ID" value="NZ_BOCG01000170.1"/>
</dbReference>
<feature type="domain" description="DUF218" evidence="2">
    <location>
        <begin position="172"/>
        <end position="315"/>
    </location>
</feature>
<reference evidence="4" key="1">
    <citation type="submission" date="2021-01" db="EMBL/GenBank/DDBJ databases">
        <title>Draft genome sequence of Nasalis larvatus strain YZ03.</title>
        <authorList>
            <person name="Suzuki-Hashido N."/>
            <person name="Tsuchida S."/>
            <person name="Hayakawa T."/>
        </authorList>
    </citation>
    <scope>NUCLEOTIDE SEQUENCE [LARGE SCALE GENOMIC DNA]</scope>
    <source>
        <strain evidence="4">YZ03</strain>
    </source>
</reference>
<feature type="transmembrane region" description="Helical" evidence="1">
    <location>
        <begin position="138"/>
        <end position="161"/>
    </location>
</feature>
<proteinExistence type="predicted"/>
<gene>
    <name evidence="3" type="ORF">lacNasYZ03_16930</name>
</gene>
<dbReference type="Proteomes" id="UP000616547">
    <property type="component" value="Unassembled WGS sequence"/>
</dbReference>
<dbReference type="PANTHER" id="PTHR30336:SF4">
    <property type="entry name" value="ENVELOPE BIOGENESIS FACTOR ELYC"/>
    <property type="match status" value="1"/>
</dbReference>
<dbReference type="InterPro" id="IPR003848">
    <property type="entry name" value="DUF218"/>
</dbReference>
<name>A0ABQ3W6A5_9LACO</name>
<sequence length="346" mass="39070">MRDIISKILPTVFWCGLFAYSMYRDRSRYRNVVLLLLTGMSVLGFIYSLFSSEVSGVLVLITTILVALAFLILPFFLFVNGLYMIKREGRSLGNLLSFLLGLVLIAGELSLFLWLFSILVAPEVGINMKALVPYSQFFAFYGLSTGYLSVTFVSFLLYCLFLQIIPHRRDFDYVIIHGAGIKKDGTVTKLLADRCDKAIEIYRKDPTSPYLVPSGGQGSDEVCSEAEAMRKYLVSQGIPEDKILLEDKSKTTMENVTFSKDLIEKRPGRKYTALVTSNYHIYRAMRYAKRAQLKAVGIGSRVAPYYYPSALIREFVAVHKERKHLILFAIGYLLCVSPVIVIMLTA</sequence>
<evidence type="ECO:0000313" key="4">
    <source>
        <dbReference type="Proteomes" id="UP000616547"/>
    </source>
</evidence>
<dbReference type="EMBL" id="BOCI01000470">
    <property type="protein sequence ID" value="GHW02006.1"/>
    <property type="molecule type" value="Genomic_DNA"/>
</dbReference>
<accession>A0ABQ3W6A5</accession>
<dbReference type="InterPro" id="IPR014729">
    <property type="entry name" value="Rossmann-like_a/b/a_fold"/>
</dbReference>
<evidence type="ECO:0000313" key="3">
    <source>
        <dbReference type="EMBL" id="GHW02006.1"/>
    </source>
</evidence>
<keyword evidence="4" id="KW-1185">Reference proteome</keyword>
<evidence type="ECO:0000259" key="2">
    <source>
        <dbReference type="Pfam" id="PF02698"/>
    </source>
</evidence>
<keyword evidence="1" id="KW-1133">Transmembrane helix</keyword>
<comment type="caution">
    <text evidence="3">The sequence shown here is derived from an EMBL/GenBank/DDBJ whole genome shotgun (WGS) entry which is preliminary data.</text>
</comment>
<feature type="transmembrane region" description="Helical" evidence="1">
    <location>
        <begin position="32"/>
        <end position="50"/>
    </location>
</feature>